<name>A0A143BLF4_9BACT</name>
<organism evidence="2 3">
    <name type="scientific">Gemmatimonas phototrophica</name>
    <dbReference type="NCBI Taxonomy" id="1379270"/>
    <lineage>
        <taxon>Bacteria</taxon>
        <taxon>Pseudomonadati</taxon>
        <taxon>Gemmatimonadota</taxon>
        <taxon>Gemmatimonadia</taxon>
        <taxon>Gemmatimonadales</taxon>
        <taxon>Gemmatimonadaceae</taxon>
        <taxon>Gemmatimonas</taxon>
    </lineage>
</organism>
<reference evidence="2 3" key="2">
    <citation type="journal article" date="2016" name="Environ. Microbiol. Rep.">
        <title>Metagenomic evidence for the presence of phototrophic Gemmatimonadetes bacteria in diverse environments.</title>
        <authorList>
            <person name="Zeng Y."/>
            <person name="Baumbach J."/>
            <person name="Barbosa E.G."/>
            <person name="Azevedo V."/>
            <person name="Zhang C."/>
            <person name="Koblizek M."/>
        </authorList>
    </citation>
    <scope>NUCLEOTIDE SEQUENCE [LARGE SCALE GENOMIC DNA]</scope>
    <source>
        <strain evidence="2 3">AP64</strain>
    </source>
</reference>
<dbReference type="eggNOG" id="ENOG50345RZ">
    <property type="taxonomic scope" value="Bacteria"/>
</dbReference>
<dbReference type="RefSeq" id="WP_026848443.1">
    <property type="nucleotide sequence ID" value="NZ_CP011454.1"/>
</dbReference>
<dbReference type="AlphaFoldDB" id="A0A143BLF4"/>
<keyword evidence="3" id="KW-1185">Reference proteome</keyword>
<sequence length="165" mass="18794">MSRFFPRDVVHWGEEKLHPLRAFAIRTIEPAGITGLVLRVWRTIVLGSGSWIFFVSGLTVGVLFLCGMLTWHLGNYPVKRWPLRAFAFFVIECAVEMGMSSVLIVFGRERYGSQLATWGDWWPMAGQALWQRGLTIVLFTLILAVVVQLVRRAVDQRRPVHATPN</sequence>
<evidence type="ECO:0000313" key="3">
    <source>
        <dbReference type="Proteomes" id="UP000076404"/>
    </source>
</evidence>
<keyword evidence="1" id="KW-1133">Transmembrane helix</keyword>
<dbReference type="Proteomes" id="UP000076404">
    <property type="component" value="Chromosome"/>
</dbReference>
<keyword evidence="1" id="KW-0812">Transmembrane</keyword>
<reference evidence="2 3" key="1">
    <citation type="journal article" date="2014" name="Proc. Natl. Acad. Sci. U.S.A.">
        <title>Functional type 2 photosynthetic reaction centers found in the rare bacterial phylum Gemmatimonadetes.</title>
        <authorList>
            <person name="Zeng Y."/>
            <person name="Feng F."/>
            <person name="Medova H."/>
            <person name="Dean J."/>
            <person name="Koblizek M."/>
        </authorList>
    </citation>
    <scope>NUCLEOTIDE SEQUENCE [LARGE SCALE GENOMIC DNA]</scope>
    <source>
        <strain evidence="2 3">AP64</strain>
    </source>
</reference>
<evidence type="ECO:0000313" key="2">
    <source>
        <dbReference type="EMBL" id="AMW05838.1"/>
    </source>
</evidence>
<feature type="transmembrane region" description="Helical" evidence="1">
    <location>
        <begin position="51"/>
        <end position="73"/>
    </location>
</feature>
<accession>A0A143BLF4</accession>
<dbReference type="EMBL" id="CP011454">
    <property type="protein sequence ID" value="AMW05838.1"/>
    <property type="molecule type" value="Genomic_DNA"/>
</dbReference>
<dbReference type="OrthoDB" id="9833579at2"/>
<gene>
    <name evidence="2" type="ORF">GEMMAAP_15650</name>
</gene>
<keyword evidence="1" id="KW-0472">Membrane</keyword>
<protein>
    <submittedName>
        <fullName evidence="2">Uncharacterized protein</fullName>
    </submittedName>
</protein>
<dbReference type="STRING" id="1379270.GEMMAAP_15650"/>
<feature type="transmembrane region" description="Helical" evidence="1">
    <location>
        <begin position="85"/>
        <end position="108"/>
    </location>
</feature>
<evidence type="ECO:0000256" key="1">
    <source>
        <dbReference type="SAM" id="Phobius"/>
    </source>
</evidence>
<feature type="transmembrane region" description="Helical" evidence="1">
    <location>
        <begin position="128"/>
        <end position="150"/>
    </location>
</feature>
<dbReference type="KEGG" id="gph:GEMMAAP_15650"/>
<proteinExistence type="predicted"/>